<dbReference type="PANTHER" id="PTHR13018">
    <property type="entry name" value="PROBABLE MEMBRANE PROTEIN DUF221-RELATED"/>
    <property type="match status" value="1"/>
</dbReference>
<feature type="domain" description="CSC1/OSCA1-like N-terminal transmembrane" evidence="10">
    <location>
        <begin position="44"/>
        <end position="197"/>
    </location>
</feature>
<feature type="region of interest" description="Disordered" evidence="7">
    <location>
        <begin position="1036"/>
        <end position="1062"/>
    </location>
</feature>
<evidence type="ECO:0000259" key="10">
    <source>
        <dbReference type="Pfam" id="PF13967"/>
    </source>
</evidence>
<evidence type="ECO:0000313" key="12">
    <source>
        <dbReference type="EMBL" id="QUC15824.1"/>
    </source>
</evidence>
<dbReference type="PANTHER" id="PTHR13018:SF149">
    <property type="entry name" value="DOMAIN PROTEIN, PUTATIVE (AFU_ORTHOLOGUE AFUA_3G11660)-RELATED"/>
    <property type="match status" value="1"/>
</dbReference>
<accession>A0A8E5HJ13</accession>
<feature type="transmembrane region" description="Helical" evidence="8">
    <location>
        <begin position="407"/>
        <end position="430"/>
    </location>
</feature>
<feature type="domain" description="CSC1/OSCA1-like cytosolic" evidence="11">
    <location>
        <begin position="221"/>
        <end position="390"/>
    </location>
</feature>
<feature type="transmembrane region" description="Helical" evidence="8">
    <location>
        <begin position="172"/>
        <end position="197"/>
    </location>
</feature>
<dbReference type="InterPro" id="IPR027815">
    <property type="entry name" value="CSC1/OSCA1-like_cyt"/>
</dbReference>
<evidence type="ECO:0000256" key="1">
    <source>
        <dbReference type="ARBA" id="ARBA00004141"/>
    </source>
</evidence>
<keyword evidence="5 8" id="KW-1133">Transmembrane helix</keyword>
<feature type="compositionally biased region" description="Gly residues" evidence="7">
    <location>
        <begin position="750"/>
        <end position="765"/>
    </location>
</feature>
<comment type="similarity">
    <text evidence="2">Belongs to the CSC1 (TC 1.A.17) family.</text>
</comment>
<protein>
    <recommendedName>
        <fullName evidence="14">DUF221 domain protein</fullName>
    </recommendedName>
</protein>
<evidence type="ECO:0000256" key="8">
    <source>
        <dbReference type="SAM" id="Phobius"/>
    </source>
</evidence>
<feature type="region of interest" description="Disordered" evidence="7">
    <location>
        <begin position="898"/>
        <end position="933"/>
    </location>
</feature>
<feature type="region of interest" description="Disordered" evidence="7">
    <location>
        <begin position="738"/>
        <end position="770"/>
    </location>
</feature>
<gene>
    <name evidence="12" type="ORF">UV8b_00065</name>
</gene>
<evidence type="ECO:0000256" key="3">
    <source>
        <dbReference type="ARBA" id="ARBA00022448"/>
    </source>
</evidence>
<keyword evidence="3" id="KW-0813">Transport</keyword>
<dbReference type="RefSeq" id="XP_042993497.1">
    <property type="nucleotide sequence ID" value="XM_043137563.1"/>
</dbReference>
<keyword evidence="6 8" id="KW-0472">Membrane</keyword>
<feature type="region of interest" description="Disordered" evidence="7">
    <location>
        <begin position="1079"/>
        <end position="1099"/>
    </location>
</feature>
<proteinExistence type="inferred from homology"/>
<feature type="transmembrane region" description="Helical" evidence="8">
    <location>
        <begin position="450"/>
        <end position="470"/>
    </location>
</feature>
<evidence type="ECO:0000256" key="7">
    <source>
        <dbReference type="SAM" id="MobiDB-lite"/>
    </source>
</evidence>
<dbReference type="Pfam" id="PF02714">
    <property type="entry name" value="RSN1_7TM"/>
    <property type="match status" value="1"/>
</dbReference>
<keyword evidence="4 8" id="KW-0812">Transmembrane</keyword>
<feature type="transmembrane region" description="Helical" evidence="8">
    <location>
        <begin position="43"/>
        <end position="65"/>
    </location>
</feature>
<feature type="compositionally biased region" description="Gly residues" evidence="7">
    <location>
        <begin position="1036"/>
        <end position="1058"/>
    </location>
</feature>
<feature type="transmembrane region" description="Helical" evidence="8">
    <location>
        <begin position="666"/>
        <end position="694"/>
    </location>
</feature>
<comment type="subcellular location">
    <subcellularLocation>
        <location evidence="1">Membrane</location>
        <topology evidence="1">Multi-pass membrane protein</topology>
    </subcellularLocation>
</comment>
<dbReference type="GeneID" id="66060843"/>
<organism evidence="12 13">
    <name type="scientific">Ustilaginoidea virens</name>
    <name type="common">Rice false smut fungus</name>
    <name type="synonym">Villosiclava virens</name>
    <dbReference type="NCBI Taxonomy" id="1159556"/>
    <lineage>
        <taxon>Eukaryota</taxon>
        <taxon>Fungi</taxon>
        <taxon>Dikarya</taxon>
        <taxon>Ascomycota</taxon>
        <taxon>Pezizomycotina</taxon>
        <taxon>Sordariomycetes</taxon>
        <taxon>Hypocreomycetidae</taxon>
        <taxon>Hypocreales</taxon>
        <taxon>Clavicipitaceae</taxon>
        <taxon>Ustilaginoidea</taxon>
    </lineage>
</organism>
<feature type="transmembrane region" description="Helical" evidence="8">
    <location>
        <begin position="618"/>
        <end position="645"/>
    </location>
</feature>
<dbReference type="InterPro" id="IPR032880">
    <property type="entry name" value="CSC1/OSCA1-like_N"/>
</dbReference>
<keyword evidence="13" id="KW-1185">Reference proteome</keyword>
<reference evidence="12" key="1">
    <citation type="submission" date="2020-03" db="EMBL/GenBank/DDBJ databases">
        <title>A mixture of massive structural variations and highly conserved coding sequences in Ustilaginoidea virens genome.</title>
        <authorList>
            <person name="Zhang K."/>
            <person name="Zhao Z."/>
            <person name="Zhang Z."/>
            <person name="Li Y."/>
            <person name="Hsiang T."/>
            <person name="Sun W."/>
        </authorList>
    </citation>
    <scope>NUCLEOTIDE SEQUENCE</scope>
    <source>
        <strain evidence="12">UV-8b</strain>
    </source>
</reference>
<evidence type="ECO:0000256" key="5">
    <source>
        <dbReference type="ARBA" id="ARBA00022989"/>
    </source>
</evidence>
<dbReference type="EMBL" id="CP072753">
    <property type="protein sequence ID" value="QUC15824.1"/>
    <property type="molecule type" value="Genomic_DNA"/>
</dbReference>
<evidence type="ECO:0000256" key="2">
    <source>
        <dbReference type="ARBA" id="ARBA00007779"/>
    </source>
</evidence>
<feature type="transmembrane region" description="Helical" evidence="8">
    <location>
        <begin position="497"/>
        <end position="519"/>
    </location>
</feature>
<dbReference type="AlphaFoldDB" id="A0A8E5HJ13"/>
<dbReference type="InterPro" id="IPR003864">
    <property type="entry name" value="CSC1/OSCA1-like_7TM"/>
</dbReference>
<evidence type="ECO:0000259" key="9">
    <source>
        <dbReference type="Pfam" id="PF02714"/>
    </source>
</evidence>
<evidence type="ECO:0000313" key="13">
    <source>
        <dbReference type="Proteomes" id="UP000027002"/>
    </source>
</evidence>
<feature type="transmembrane region" description="Helical" evidence="8">
    <location>
        <begin position="130"/>
        <end position="152"/>
    </location>
</feature>
<dbReference type="GO" id="GO:0005227">
    <property type="term" value="F:calcium-activated cation channel activity"/>
    <property type="evidence" value="ECO:0007669"/>
    <property type="project" value="InterPro"/>
</dbReference>
<dbReference type="KEGG" id="uvi:66060843"/>
<feature type="compositionally biased region" description="Polar residues" evidence="7">
    <location>
        <begin position="1088"/>
        <end position="1099"/>
    </location>
</feature>
<dbReference type="Pfam" id="PF14703">
    <property type="entry name" value="PHM7_cyt"/>
    <property type="match status" value="1"/>
</dbReference>
<feature type="domain" description="CSC1/OSCA1-like 7TM region" evidence="9">
    <location>
        <begin position="401"/>
        <end position="688"/>
    </location>
</feature>
<dbReference type="GO" id="GO:0005886">
    <property type="term" value="C:plasma membrane"/>
    <property type="evidence" value="ECO:0007669"/>
    <property type="project" value="TreeGrafter"/>
</dbReference>
<dbReference type="Proteomes" id="UP000027002">
    <property type="component" value="Chromosome 1"/>
</dbReference>
<evidence type="ECO:0008006" key="14">
    <source>
        <dbReference type="Google" id="ProtNLM"/>
    </source>
</evidence>
<sequence length="1099" mass="121727">MPSLLPAAAQALLARNEAGKDAGQEIIDLLKNPFVNTKIVETSVYSALATSLGFTAFITVCFSFIRPYHQAIYAPKSKHADEKHAPPPIGKAPWAWVSPLLNTKEVALMHQIGMDATVFLRFIRMLRNMFLVLALVGIAILVPVNISNFVLVPTNGQPDRTGWILRITPRNVWGTPIWSVVVVGYLFNLIVMGFLWWNYRKVLHLRRLYFESDDYQRSLHARTLMLFDIPRQGCSDEGIARIIDSVVPNSSFARTVVARNVKDLPDLIEEHGKAVRKLEKVLAKYLRDPRNLPAARPTCKPSKKDRSFGTYPKGQKLDAIDYFTQRIKALETEIKEVRARVDRRSTMPYGFASYSEIAEAHSIAYACRKKKPHGATVTLAPKPIDIIWPNMPLSSATRSRRRWVNNFWIAVLTLLWVAPNAMMAIFLVNLSNLGKVWKGFQTQLERNTTFWGIVQGIASPALTSLVYLVLPMIFRRLSIKAGDQTKTGRERHVLSKLYAFFVFNNLIVFSFFSILWAFVSSVIRSTSEPGSNGKKKDAWDAIVEAKLATSIVVSFCNNSIFWVTYLLQRQLGAAVDLAQLWPLIAAFFQKKFSSPTPRELIELTAPPPFEYANYYTYFLFYTTVALCFCTIQPLVLLATALYFCIDCYLKKYLILYRFVTKTESGGLFWRVVFNRMILASVLANGVVLLITWAQGDGRHFQFYASCPLPLLMMAFKVYCRRTFDDKIRFYNIRQMRQQQQQQHRHPEAGAGAGAGMGMGMGGDGGHQSRNDKLASRFGHPALYKPLITPMVHQKAQNMLPSVYRGRLTDGRDNDGSDLVTVSGYSDMYALDSMKGGGKVGKPARAVPGFEYVSDAQMDFEYYKNRAEFSEEHGGHELYGWEAETYRGGTPASFDDRYGGSGATLSRPASPMLSGRASPTPYGAAVPESQPSRLGMADMTVPDMGYTSYRSPNAAGYAASRDPIPRGQTPMYSQDNGSSCGLVQHAAGVPMDTGPPGYRSGEVLPVDQGGRATPTRTYAPTPQRIVSSPLVAHSRAGAGGGAGAGPGPSIGALGGGPQGYSGLAQADDTQAYVESDPTQYNYFRAGSGNKASRTAGQGYR</sequence>
<dbReference type="OrthoDB" id="2150324at2759"/>
<dbReference type="Pfam" id="PF13967">
    <property type="entry name" value="RSN1_TM"/>
    <property type="match status" value="1"/>
</dbReference>
<dbReference type="InterPro" id="IPR045122">
    <property type="entry name" value="Csc1-like"/>
</dbReference>
<evidence type="ECO:0000259" key="11">
    <source>
        <dbReference type="Pfam" id="PF14703"/>
    </source>
</evidence>
<evidence type="ECO:0000256" key="4">
    <source>
        <dbReference type="ARBA" id="ARBA00022692"/>
    </source>
</evidence>
<evidence type="ECO:0000256" key="6">
    <source>
        <dbReference type="ARBA" id="ARBA00023136"/>
    </source>
</evidence>
<name>A0A8E5HJ13_USTVR</name>